<evidence type="ECO:0000313" key="2">
    <source>
        <dbReference type="Proteomes" id="UP000316437"/>
    </source>
</evidence>
<sequence length="39" mass="4614">MKQPINKEFIKTDMIQLLITFLTQAFQVNGIEIFLILLF</sequence>
<keyword evidence="2" id="KW-1185">Reference proteome</keyword>
<name>A0A543EH22_9FLAO</name>
<proteinExistence type="predicted"/>
<dbReference type="EMBL" id="VFPD01000001">
    <property type="protein sequence ID" value="TQM20890.1"/>
    <property type="molecule type" value="Genomic_DNA"/>
</dbReference>
<dbReference type="AlphaFoldDB" id="A0A543EH22"/>
<gene>
    <name evidence="1" type="ORF">FB551_0567</name>
</gene>
<evidence type="ECO:0000313" key="1">
    <source>
        <dbReference type="EMBL" id="TQM20890.1"/>
    </source>
</evidence>
<organism evidence="1 2">
    <name type="scientific">Chryseobacterium aquifrigidense</name>
    <dbReference type="NCBI Taxonomy" id="558021"/>
    <lineage>
        <taxon>Bacteria</taxon>
        <taxon>Pseudomonadati</taxon>
        <taxon>Bacteroidota</taxon>
        <taxon>Flavobacteriia</taxon>
        <taxon>Flavobacteriales</taxon>
        <taxon>Weeksellaceae</taxon>
        <taxon>Chryseobacterium group</taxon>
        <taxon>Chryseobacterium</taxon>
    </lineage>
</organism>
<protein>
    <submittedName>
        <fullName evidence="1">Uncharacterized protein</fullName>
    </submittedName>
</protein>
<comment type="caution">
    <text evidence="1">The sequence shown here is derived from an EMBL/GenBank/DDBJ whole genome shotgun (WGS) entry which is preliminary data.</text>
</comment>
<reference evidence="1 2" key="1">
    <citation type="submission" date="2019-06" db="EMBL/GenBank/DDBJ databases">
        <title>Sorghum-associated microbial communities from plants grown in Nebraska, USA.</title>
        <authorList>
            <person name="Schachtman D."/>
        </authorList>
    </citation>
    <scope>NUCLEOTIDE SEQUENCE [LARGE SCALE GENOMIC DNA]</scope>
    <source>
        <strain evidence="1 2">110</strain>
    </source>
</reference>
<dbReference type="Proteomes" id="UP000316437">
    <property type="component" value="Unassembled WGS sequence"/>
</dbReference>
<accession>A0A543EH22</accession>